<reference evidence="1 2" key="1">
    <citation type="journal article" date="2013" name="Genome Announc.">
        <title>Complete Genome of a Methanosarcina mazei Strain Isolated from Sediment Samples from an Amazonian Flooded Area.</title>
        <authorList>
            <person name="Assis das Gracas D."/>
            <person name="Thiago Juca Ramos R."/>
            <person name="Vieira Araujo A.C."/>
            <person name="Zahlouth R."/>
            <person name="Ribeiro Carneiro A."/>
            <person name="Souza Lopes T."/>
            <person name="Azevedo Barauna R."/>
            <person name="Azevedo V."/>
            <person name="Cruz Schneider M.P."/>
            <person name="Pellizari V.H."/>
            <person name="Silva A."/>
        </authorList>
    </citation>
    <scope>NUCLEOTIDE SEQUENCE [LARGE SCALE GENOMIC DNA]</scope>
    <source>
        <strain evidence="1 2">Tuc01</strain>
    </source>
</reference>
<organism evidence="1 2">
    <name type="scientific">Methanosarcina mazei Tuc01</name>
    <dbReference type="NCBI Taxonomy" id="1236903"/>
    <lineage>
        <taxon>Archaea</taxon>
        <taxon>Methanobacteriati</taxon>
        <taxon>Methanobacteriota</taxon>
        <taxon>Stenosarchaea group</taxon>
        <taxon>Methanomicrobia</taxon>
        <taxon>Methanosarcinales</taxon>
        <taxon>Methanosarcinaceae</taxon>
        <taxon>Methanosarcina</taxon>
    </lineage>
</organism>
<dbReference type="HOGENOM" id="CLU_3338482_0_0_2"/>
<sequence length="37" mass="4648">MIIHSKLLMYFIVYEDKQRAERQHYLKWETYKAAKTD</sequence>
<dbReference type="BioCyc" id="MMAZ1236903:G139K-3014-MONOMER"/>
<evidence type="ECO:0000313" key="1">
    <source>
        <dbReference type="EMBL" id="AGF98425.1"/>
    </source>
</evidence>
<name>M1Q7Y1_METMZ</name>
<dbReference type="AlphaFoldDB" id="M1Q7Y1"/>
<dbReference type="Proteomes" id="UP000011718">
    <property type="component" value="Chromosome"/>
</dbReference>
<gene>
    <name evidence="1" type="ORF">MmTuc01_3168</name>
</gene>
<accession>M1Q7Y1</accession>
<protein>
    <submittedName>
        <fullName evidence="1">Uncharacterized protein</fullName>
    </submittedName>
</protein>
<dbReference type="EMBL" id="CP004144">
    <property type="protein sequence ID" value="AGF98425.1"/>
    <property type="molecule type" value="Genomic_DNA"/>
</dbReference>
<dbReference type="KEGG" id="mmaz:MmTuc01_3168"/>
<evidence type="ECO:0000313" key="2">
    <source>
        <dbReference type="Proteomes" id="UP000011718"/>
    </source>
</evidence>
<proteinExistence type="predicted"/>